<keyword evidence="7" id="KW-0547">Nucleotide-binding</keyword>
<dbReference type="AlphaFoldDB" id="A0A7C4RVJ1"/>
<dbReference type="PANTHER" id="PTHR43047:SF72">
    <property type="entry name" value="OSMOSENSING HISTIDINE PROTEIN KINASE SLN1"/>
    <property type="match status" value="1"/>
</dbReference>
<keyword evidence="9" id="KW-0067">ATP-binding</keyword>
<evidence type="ECO:0000256" key="1">
    <source>
        <dbReference type="ARBA" id="ARBA00000085"/>
    </source>
</evidence>
<dbReference type="InterPro" id="IPR003661">
    <property type="entry name" value="HisK_dim/P_dom"/>
</dbReference>
<evidence type="ECO:0000256" key="4">
    <source>
        <dbReference type="ARBA" id="ARBA00022475"/>
    </source>
</evidence>
<dbReference type="SMART" id="SM00387">
    <property type="entry name" value="HATPase_c"/>
    <property type="match status" value="1"/>
</dbReference>
<comment type="caution">
    <text evidence="13">The sequence shown here is derived from an EMBL/GenBank/DDBJ whole genome shotgun (WGS) entry which is preliminary data.</text>
</comment>
<dbReference type="PROSITE" id="PS50109">
    <property type="entry name" value="HIS_KIN"/>
    <property type="match status" value="1"/>
</dbReference>
<dbReference type="GO" id="GO:0005524">
    <property type="term" value="F:ATP binding"/>
    <property type="evidence" value="ECO:0007669"/>
    <property type="project" value="UniProtKB-KW"/>
</dbReference>
<dbReference type="InterPro" id="IPR036097">
    <property type="entry name" value="HisK_dim/P_sf"/>
</dbReference>
<dbReference type="EMBL" id="DSZY01000014">
    <property type="protein sequence ID" value="HGU40159.1"/>
    <property type="molecule type" value="Genomic_DNA"/>
</dbReference>
<evidence type="ECO:0000256" key="10">
    <source>
        <dbReference type="ARBA" id="ARBA00023012"/>
    </source>
</evidence>
<evidence type="ECO:0000256" key="7">
    <source>
        <dbReference type="ARBA" id="ARBA00022741"/>
    </source>
</evidence>
<keyword evidence="10" id="KW-0902">Two-component regulatory system</keyword>
<accession>A0A7C4RVJ1</accession>
<dbReference type="InterPro" id="IPR036890">
    <property type="entry name" value="HATPase_C_sf"/>
</dbReference>
<organism evidence="13">
    <name type="scientific">Fervidobacterium thailandense</name>
    <dbReference type="NCBI Taxonomy" id="1008305"/>
    <lineage>
        <taxon>Bacteria</taxon>
        <taxon>Thermotogati</taxon>
        <taxon>Thermotogota</taxon>
        <taxon>Thermotogae</taxon>
        <taxon>Thermotogales</taxon>
        <taxon>Fervidobacteriaceae</taxon>
        <taxon>Fervidobacterium</taxon>
    </lineage>
</organism>
<dbReference type="Pfam" id="PF00512">
    <property type="entry name" value="HisKA"/>
    <property type="match status" value="1"/>
</dbReference>
<keyword evidence="6" id="KW-0808">Transferase</keyword>
<keyword evidence="4" id="KW-1003">Cell membrane</keyword>
<reference evidence="13" key="1">
    <citation type="journal article" date="2020" name="mSystems">
        <title>Genome- and Community-Level Interaction Insights into Carbon Utilization and Element Cycling Functions of Hydrothermarchaeota in Hydrothermal Sediment.</title>
        <authorList>
            <person name="Zhou Z."/>
            <person name="Liu Y."/>
            <person name="Xu W."/>
            <person name="Pan J."/>
            <person name="Luo Z.H."/>
            <person name="Li M."/>
        </authorList>
    </citation>
    <scope>NUCLEOTIDE SEQUENCE [LARGE SCALE GENOMIC DNA]</scope>
    <source>
        <strain evidence="13">SpSt-609</strain>
    </source>
</reference>
<protein>
    <recommendedName>
        <fullName evidence="3">histidine kinase</fullName>
        <ecNumber evidence="3">2.7.13.3</ecNumber>
    </recommendedName>
</protein>
<dbReference type="Gene3D" id="1.10.287.130">
    <property type="match status" value="1"/>
</dbReference>
<evidence type="ECO:0000256" key="2">
    <source>
        <dbReference type="ARBA" id="ARBA00004236"/>
    </source>
</evidence>
<dbReference type="SUPFAM" id="SSF55874">
    <property type="entry name" value="ATPase domain of HSP90 chaperone/DNA topoisomerase II/histidine kinase"/>
    <property type="match status" value="1"/>
</dbReference>
<evidence type="ECO:0000256" key="3">
    <source>
        <dbReference type="ARBA" id="ARBA00012438"/>
    </source>
</evidence>
<dbReference type="SMART" id="SM00388">
    <property type="entry name" value="HisKA"/>
    <property type="match status" value="1"/>
</dbReference>
<evidence type="ECO:0000313" key="13">
    <source>
        <dbReference type="EMBL" id="HGU40159.1"/>
    </source>
</evidence>
<sequence length="471" mass="53224">MEVQHLLSKYILEISKVKDEGTLYAALSEITKKVLNYEVLNVLKDGAIVHSDPHMEIDRTVYADFVPWVEERLSPSFVPVEDGFVGLIPIFKGTKVLSMVVLKTPNEPTSETMDYLQLVAYLSGVTLENLRLLEFVDKARGYFESILNLANDGIVVLSGGTTEFANTKAKMLFDEYPELLVLIMSNITGEEGSFELELGKLFLSVFVKPVRLLGEEKLLVGLRNITSEKEVQKLRELDKIKTNFIANISHELRTPLAAIKAYTETIINTEMNHEEIMEFLNIVYEQSLKLEQLLNDLLDFSQMESHTMKLIKEEVNLCVVMNQALDTVRNLALQKKVEIQAECDNNLSVICDPRRMEQVLVNLLSNAIKFSDDKKKNKYVKVRISKVSPDMVEITVEDNGIGIPNDKLDKIFDKFYRVDSELTYSIPGTGLGLAIVKEIVELHNGEIAVLSEEGIGSTFTVRIPTRDPEKE</sequence>
<dbReference type="InterPro" id="IPR004358">
    <property type="entry name" value="Sig_transdc_His_kin-like_C"/>
</dbReference>
<dbReference type="FunFam" id="3.30.565.10:FF:000006">
    <property type="entry name" value="Sensor histidine kinase WalK"/>
    <property type="match status" value="1"/>
</dbReference>
<gene>
    <name evidence="13" type="ORF">ENT77_03065</name>
</gene>
<dbReference type="PRINTS" id="PR00344">
    <property type="entry name" value="BCTRLSENSOR"/>
</dbReference>
<name>A0A7C4RVJ1_9BACT</name>
<proteinExistence type="predicted"/>
<dbReference type="FunFam" id="1.10.287.130:FF:000008">
    <property type="entry name" value="Two-component sensor histidine kinase"/>
    <property type="match status" value="1"/>
</dbReference>
<dbReference type="InterPro" id="IPR003594">
    <property type="entry name" value="HATPase_dom"/>
</dbReference>
<dbReference type="InterPro" id="IPR005467">
    <property type="entry name" value="His_kinase_dom"/>
</dbReference>
<keyword evidence="8" id="KW-0418">Kinase</keyword>
<dbReference type="SUPFAM" id="SSF47384">
    <property type="entry name" value="Homodimeric domain of signal transducing histidine kinase"/>
    <property type="match status" value="1"/>
</dbReference>
<keyword evidence="11" id="KW-0472">Membrane</keyword>
<evidence type="ECO:0000256" key="8">
    <source>
        <dbReference type="ARBA" id="ARBA00022777"/>
    </source>
</evidence>
<evidence type="ECO:0000256" key="11">
    <source>
        <dbReference type="ARBA" id="ARBA00023136"/>
    </source>
</evidence>
<evidence type="ECO:0000259" key="12">
    <source>
        <dbReference type="PROSITE" id="PS50109"/>
    </source>
</evidence>
<evidence type="ECO:0000256" key="5">
    <source>
        <dbReference type="ARBA" id="ARBA00022553"/>
    </source>
</evidence>
<dbReference type="Pfam" id="PF02518">
    <property type="entry name" value="HATPase_c"/>
    <property type="match status" value="1"/>
</dbReference>
<dbReference type="CDD" id="cd00082">
    <property type="entry name" value="HisKA"/>
    <property type="match status" value="1"/>
</dbReference>
<dbReference type="Gene3D" id="3.30.565.10">
    <property type="entry name" value="Histidine kinase-like ATPase, C-terminal domain"/>
    <property type="match status" value="1"/>
</dbReference>
<dbReference type="EC" id="2.7.13.3" evidence="3"/>
<dbReference type="PANTHER" id="PTHR43047">
    <property type="entry name" value="TWO-COMPONENT HISTIDINE PROTEIN KINASE"/>
    <property type="match status" value="1"/>
</dbReference>
<evidence type="ECO:0000256" key="9">
    <source>
        <dbReference type="ARBA" id="ARBA00022840"/>
    </source>
</evidence>
<evidence type="ECO:0000256" key="6">
    <source>
        <dbReference type="ARBA" id="ARBA00022679"/>
    </source>
</evidence>
<dbReference type="GO" id="GO:0009927">
    <property type="term" value="F:histidine phosphotransfer kinase activity"/>
    <property type="evidence" value="ECO:0007669"/>
    <property type="project" value="TreeGrafter"/>
</dbReference>
<keyword evidence="5" id="KW-0597">Phosphoprotein</keyword>
<dbReference type="CDD" id="cd16922">
    <property type="entry name" value="HATPase_EvgS-ArcB-TorS-like"/>
    <property type="match status" value="1"/>
</dbReference>
<dbReference type="GO" id="GO:0005886">
    <property type="term" value="C:plasma membrane"/>
    <property type="evidence" value="ECO:0007669"/>
    <property type="project" value="UniProtKB-SubCell"/>
</dbReference>
<feature type="domain" description="Histidine kinase" evidence="12">
    <location>
        <begin position="247"/>
        <end position="467"/>
    </location>
</feature>
<dbReference type="GO" id="GO:0000155">
    <property type="term" value="F:phosphorelay sensor kinase activity"/>
    <property type="evidence" value="ECO:0007669"/>
    <property type="project" value="InterPro"/>
</dbReference>
<comment type="subcellular location">
    <subcellularLocation>
        <location evidence="2">Cell membrane</location>
    </subcellularLocation>
</comment>
<comment type="catalytic activity">
    <reaction evidence="1">
        <text>ATP + protein L-histidine = ADP + protein N-phospho-L-histidine.</text>
        <dbReference type="EC" id="2.7.13.3"/>
    </reaction>
</comment>